<sequence>MILIMVPAGSKADSIRICGRIEKATPKTIVLYIPQETCRGKHYYRRPAGVAFPAGGKVCFSILSAEECMDSRILFKVKFEIFAPRKEKE</sequence>
<comment type="caution">
    <text evidence="1">The sequence shown here is derived from an EMBL/GenBank/DDBJ whole genome shotgun (WGS) entry which is preliminary data.</text>
</comment>
<name>A0A7C3CYW5_9BACT</name>
<reference evidence="1" key="1">
    <citation type="journal article" date="2020" name="mSystems">
        <title>Genome- and Community-Level Interaction Insights into Carbon Utilization and Element Cycling Functions of Hydrothermarchaeota in Hydrothermal Sediment.</title>
        <authorList>
            <person name="Zhou Z."/>
            <person name="Liu Y."/>
            <person name="Xu W."/>
            <person name="Pan J."/>
            <person name="Luo Z.H."/>
            <person name="Li M."/>
        </authorList>
    </citation>
    <scope>NUCLEOTIDE SEQUENCE [LARGE SCALE GENOMIC DNA]</scope>
    <source>
        <strain evidence="1">HyVt-483</strain>
    </source>
</reference>
<dbReference type="Proteomes" id="UP000886043">
    <property type="component" value="Unassembled WGS sequence"/>
</dbReference>
<protein>
    <submittedName>
        <fullName evidence="1">Uncharacterized protein</fullName>
    </submittedName>
</protein>
<proteinExistence type="predicted"/>
<evidence type="ECO:0000313" key="1">
    <source>
        <dbReference type="EMBL" id="HFC98228.1"/>
    </source>
</evidence>
<organism evidence="1">
    <name type="scientific">Thermosulfurimonas dismutans</name>
    <dbReference type="NCBI Taxonomy" id="999894"/>
    <lineage>
        <taxon>Bacteria</taxon>
        <taxon>Pseudomonadati</taxon>
        <taxon>Thermodesulfobacteriota</taxon>
        <taxon>Thermodesulfobacteria</taxon>
        <taxon>Thermodesulfobacteriales</taxon>
        <taxon>Thermodesulfobacteriaceae</taxon>
        <taxon>Thermosulfurimonas</taxon>
    </lineage>
</organism>
<dbReference type="EMBL" id="DRMH01000094">
    <property type="protein sequence ID" value="HFC98228.1"/>
    <property type="molecule type" value="Genomic_DNA"/>
</dbReference>
<gene>
    <name evidence="1" type="ORF">ENJ40_07215</name>
</gene>
<accession>A0A7C3CYW5</accession>
<dbReference type="AlphaFoldDB" id="A0A7C3CYW5"/>